<dbReference type="Proteomes" id="UP001153332">
    <property type="component" value="Unassembled WGS sequence"/>
</dbReference>
<evidence type="ECO:0000313" key="2">
    <source>
        <dbReference type="Proteomes" id="UP001153332"/>
    </source>
</evidence>
<sequence>MPSCCPYKLKQPATTISQSSIKRGITVGRRDELQTYLEQLSIDKSHWGSTICWSTATWIRRQHGASPNSPPTHIPGLLPDHRADICARGRFLRAFPPGCLPEHDTRRIGVLADPAGDLDRHVAARKPVSPICVERGAGATLYW</sequence>
<accession>A0ACC2JGU2</accession>
<organism evidence="1 2">
    <name type="scientific">Lasiodiplodia mahajangana</name>
    <dbReference type="NCBI Taxonomy" id="1108764"/>
    <lineage>
        <taxon>Eukaryota</taxon>
        <taxon>Fungi</taxon>
        <taxon>Dikarya</taxon>
        <taxon>Ascomycota</taxon>
        <taxon>Pezizomycotina</taxon>
        <taxon>Dothideomycetes</taxon>
        <taxon>Dothideomycetes incertae sedis</taxon>
        <taxon>Botryosphaeriales</taxon>
        <taxon>Botryosphaeriaceae</taxon>
        <taxon>Lasiodiplodia</taxon>
    </lineage>
</organism>
<proteinExistence type="predicted"/>
<gene>
    <name evidence="1" type="ORF">O1611_g6898</name>
</gene>
<protein>
    <submittedName>
        <fullName evidence="1">Uncharacterized protein</fullName>
    </submittedName>
</protein>
<evidence type="ECO:0000313" key="1">
    <source>
        <dbReference type="EMBL" id="KAJ8126740.1"/>
    </source>
</evidence>
<name>A0ACC2JGU2_9PEZI</name>
<comment type="caution">
    <text evidence="1">The sequence shown here is derived from an EMBL/GenBank/DDBJ whole genome shotgun (WGS) entry which is preliminary data.</text>
</comment>
<dbReference type="EMBL" id="JAPUUL010001718">
    <property type="protein sequence ID" value="KAJ8126740.1"/>
    <property type="molecule type" value="Genomic_DNA"/>
</dbReference>
<reference evidence="1" key="1">
    <citation type="submission" date="2022-12" db="EMBL/GenBank/DDBJ databases">
        <title>Genome Sequence of Lasiodiplodia mahajangana.</title>
        <authorList>
            <person name="Buettner E."/>
        </authorList>
    </citation>
    <scope>NUCLEOTIDE SEQUENCE</scope>
    <source>
        <strain evidence="1">VT137</strain>
    </source>
</reference>
<keyword evidence="2" id="KW-1185">Reference proteome</keyword>